<dbReference type="Proteomes" id="UP000002194">
    <property type="component" value="Chromosome"/>
</dbReference>
<dbReference type="InterPro" id="IPR011067">
    <property type="entry name" value="Plasmid_toxin/cell-grow_inhib"/>
</dbReference>
<proteinExistence type="predicted"/>
<organism evidence="1 2">
    <name type="scientific">Nitratidesulfovibrio vulgaris (strain ATCC 29579 / DSM 644 / CCUG 34227 / NCIMB 8303 / VKM B-1760 / Hildenborough)</name>
    <name type="common">Desulfovibrio vulgaris</name>
    <dbReference type="NCBI Taxonomy" id="882"/>
    <lineage>
        <taxon>Bacteria</taxon>
        <taxon>Pseudomonadati</taxon>
        <taxon>Thermodesulfobacteriota</taxon>
        <taxon>Desulfovibrionia</taxon>
        <taxon>Desulfovibrionales</taxon>
        <taxon>Desulfovibrionaceae</taxon>
        <taxon>Nitratidesulfovibrio</taxon>
    </lineage>
</organism>
<dbReference type="EMBL" id="AE017285">
    <property type="protein sequence ID" value="AAS95987.1"/>
    <property type="molecule type" value="Genomic_DNA"/>
</dbReference>
<evidence type="ECO:0000313" key="1">
    <source>
        <dbReference type="EMBL" id="AAS95987.1"/>
    </source>
</evidence>
<dbReference type="GO" id="GO:0003677">
    <property type="term" value="F:DNA binding"/>
    <property type="evidence" value="ECO:0007669"/>
    <property type="project" value="InterPro"/>
</dbReference>
<name>Q72BX5_NITV2</name>
<dbReference type="EnsemblBacteria" id="AAS95987">
    <property type="protein sequence ID" value="AAS95987"/>
    <property type="gene ID" value="DVU_1509"/>
</dbReference>
<keyword evidence="2" id="KW-1185">Reference proteome</keyword>
<protein>
    <recommendedName>
        <fullName evidence="3">Transcriptional modulator of MazE/toxin, MazF</fullName>
    </recommendedName>
</protein>
<gene>
    <name evidence="1" type="ordered locus">DVU_1509</name>
</gene>
<dbReference type="eggNOG" id="COG2337">
    <property type="taxonomic scope" value="Bacteria"/>
</dbReference>
<dbReference type="Gene3D" id="2.30.30.110">
    <property type="match status" value="1"/>
</dbReference>
<reference evidence="1 2" key="1">
    <citation type="journal article" date="2004" name="Nat. Biotechnol.">
        <title>The genome sequence of the anaerobic, sulfate-reducing bacterium Desulfovibrio vulgaris Hildenborough.</title>
        <authorList>
            <person name="Heidelberg J.F."/>
            <person name="Seshadri R."/>
            <person name="Haveman S.A."/>
            <person name="Hemme C.L."/>
            <person name="Paulsen I.T."/>
            <person name="Kolonay J.F."/>
            <person name="Eisen J.A."/>
            <person name="Ward N."/>
            <person name="Methe B."/>
            <person name="Brinkac L.M."/>
            <person name="Daugherty S.C."/>
            <person name="Deboy R.T."/>
            <person name="Dodson R.J."/>
            <person name="Durkin A.S."/>
            <person name="Madupu R."/>
            <person name="Nelson W.C."/>
            <person name="Sullivan S.A."/>
            <person name="Fouts D."/>
            <person name="Haft D.H."/>
            <person name="Selengut J."/>
            <person name="Peterson J.D."/>
            <person name="Davidsen T.M."/>
            <person name="Zafar N."/>
            <person name="Zhou L."/>
            <person name="Radune D."/>
            <person name="Dimitrov G."/>
            <person name="Hance M."/>
            <person name="Tran K."/>
            <person name="Khouri H."/>
            <person name="Gill J."/>
            <person name="Utterback T.R."/>
            <person name="Feldblyum T.V."/>
            <person name="Wall J.D."/>
            <person name="Voordouw G."/>
            <person name="Fraser C.M."/>
        </authorList>
    </citation>
    <scope>NUCLEOTIDE SEQUENCE [LARGE SCALE GENOMIC DNA]</scope>
    <source>
        <strain evidence="2">ATCC 29579 / DSM 644 / NCIMB 8303 / VKM B-1760 / Hildenborough</strain>
    </source>
</reference>
<dbReference type="RefSeq" id="WP_010938801.1">
    <property type="nucleotide sequence ID" value="NC_002937.3"/>
</dbReference>
<dbReference type="InterPro" id="IPR003477">
    <property type="entry name" value="PemK-like"/>
</dbReference>
<evidence type="ECO:0008006" key="3">
    <source>
        <dbReference type="Google" id="ProtNLM"/>
    </source>
</evidence>
<dbReference type="SUPFAM" id="SSF50118">
    <property type="entry name" value="Cell growth inhibitor/plasmid maintenance toxic component"/>
    <property type="match status" value="1"/>
</dbReference>
<dbReference type="AlphaFoldDB" id="Q72BX5"/>
<dbReference type="KEGG" id="dvu:DVU_1509"/>
<dbReference type="STRING" id="882.DVU_1509"/>
<dbReference type="Pfam" id="PF02452">
    <property type="entry name" value="PemK_toxin"/>
    <property type="match status" value="1"/>
</dbReference>
<sequence length="129" mass="14392">MDKTSCNYSVGDIVYCDFPATDMSETKDRPTLIVAQVMGDDVLVCMITKRKSNFEDCIEITSKDIENGNLIYEPSYVRPVRLATVHKKIIRRVSGRLSDAKISEVLSLLRETFASPQAKQSLKKAGLSS</sequence>
<evidence type="ECO:0000313" key="2">
    <source>
        <dbReference type="Proteomes" id="UP000002194"/>
    </source>
</evidence>
<dbReference type="HOGENOM" id="CLU_121823_6_0_7"/>
<dbReference type="OrthoDB" id="9813449at2"/>
<dbReference type="PaxDb" id="882-DVU_1509"/>
<accession>Q72BX5</accession>